<dbReference type="RefSeq" id="WP_349948903.1">
    <property type="nucleotide sequence ID" value="NZ_CP157940.1"/>
</dbReference>
<dbReference type="SUPFAM" id="SSF56349">
    <property type="entry name" value="DNA breaking-rejoining enzymes"/>
    <property type="match status" value="1"/>
</dbReference>
<organism evidence="3">
    <name type="scientific">Lacrimispora sp. BS-2</name>
    <dbReference type="NCBI Taxonomy" id="3151850"/>
    <lineage>
        <taxon>Bacteria</taxon>
        <taxon>Bacillati</taxon>
        <taxon>Bacillota</taxon>
        <taxon>Clostridia</taxon>
        <taxon>Lachnospirales</taxon>
        <taxon>Lachnospiraceae</taxon>
        <taxon>Lacrimispora</taxon>
    </lineage>
</organism>
<dbReference type="GO" id="GO:0003677">
    <property type="term" value="F:DNA binding"/>
    <property type="evidence" value="ECO:0007669"/>
    <property type="project" value="InterPro"/>
</dbReference>
<keyword evidence="1" id="KW-0233">DNA recombination</keyword>
<evidence type="ECO:0000259" key="2">
    <source>
        <dbReference type="PROSITE" id="PS51898"/>
    </source>
</evidence>
<proteinExistence type="predicted"/>
<reference evidence="3" key="1">
    <citation type="submission" date="2024-06" db="EMBL/GenBank/DDBJ databases">
        <title>Lacrimispora cavernae sp. nov., a novel anaerobe isolated from bat guano pile inside a cave.</title>
        <authorList>
            <person name="Miller S.L."/>
            <person name="Lu N."/>
            <person name="King J."/>
            <person name="Sankaranarayanan K."/>
            <person name="Lawson P.A."/>
        </authorList>
    </citation>
    <scope>NUCLEOTIDE SEQUENCE</scope>
    <source>
        <strain evidence="3">BS-2</strain>
    </source>
</reference>
<dbReference type="EMBL" id="CP157940">
    <property type="protein sequence ID" value="XBS56274.1"/>
    <property type="molecule type" value="Genomic_DNA"/>
</dbReference>
<feature type="domain" description="Tyr recombinase" evidence="2">
    <location>
        <begin position="1"/>
        <end position="115"/>
    </location>
</feature>
<sequence>MVEHTKGCRERLVRLVPDAIAILQNIEHRGEYIFMRNGERITSRRIAYILRKYAKDSQCIVKSSHKIRKTYVSRLAMGDVPVDDIRKEMGHQDLETTYGYIFNPLTEEETYACKEKSLNY</sequence>
<evidence type="ECO:0000256" key="1">
    <source>
        <dbReference type="ARBA" id="ARBA00023172"/>
    </source>
</evidence>
<dbReference type="AlphaFoldDB" id="A0AAU7PV56"/>
<gene>
    <name evidence="3" type="ORF">ABFV83_09170</name>
</gene>
<dbReference type="GO" id="GO:0015074">
    <property type="term" value="P:DNA integration"/>
    <property type="evidence" value="ECO:0007669"/>
    <property type="project" value="InterPro"/>
</dbReference>
<dbReference type="InterPro" id="IPR013762">
    <property type="entry name" value="Integrase-like_cat_sf"/>
</dbReference>
<accession>A0AAU7PV56</accession>
<dbReference type="InterPro" id="IPR002104">
    <property type="entry name" value="Integrase_catalytic"/>
</dbReference>
<dbReference type="Pfam" id="PF00589">
    <property type="entry name" value="Phage_integrase"/>
    <property type="match status" value="1"/>
</dbReference>
<dbReference type="Gene3D" id="1.10.443.10">
    <property type="entry name" value="Intergrase catalytic core"/>
    <property type="match status" value="1"/>
</dbReference>
<protein>
    <submittedName>
        <fullName evidence="3">Tyrosine-type recombinase/integrase</fullName>
    </submittedName>
</protein>
<dbReference type="InterPro" id="IPR011010">
    <property type="entry name" value="DNA_brk_join_enz"/>
</dbReference>
<name>A0AAU7PV56_9FIRM</name>
<dbReference type="GO" id="GO:0006310">
    <property type="term" value="P:DNA recombination"/>
    <property type="evidence" value="ECO:0007669"/>
    <property type="project" value="UniProtKB-KW"/>
</dbReference>
<dbReference type="PROSITE" id="PS51898">
    <property type="entry name" value="TYR_RECOMBINASE"/>
    <property type="match status" value="1"/>
</dbReference>
<evidence type="ECO:0000313" key="3">
    <source>
        <dbReference type="EMBL" id="XBS56274.1"/>
    </source>
</evidence>